<dbReference type="EMBL" id="UYRV01000596">
    <property type="protein sequence ID" value="VDK45000.1"/>
    <property type="molecule type" value="Genomic_DNA"/>
</dbReference>
<dbReference type="OrthoDB" id="5787359at2759"/>
<proteinExistence type="predicted"/>
<evidence type="ECO:0000313" key="2">
    <source>
        <dbReference type="Proteomes" id="UP000271889"/>
    </source>
</evidence>
<protein>
    <submittedName>
        <fullName evidence="1">Uncharacterized protein</fullName>
    </submittedName>
</protein>
<organism evidence="1 2">
    <name type="scientific">Cylicostephanus goldi</name>
    <name type="common">Nematode worm</name>
    <dbReference type="NCBI Taxonomy" id="71465"/>
    <lineage>
        <taxon>Eukaryota</taxon>
        <taxon>Metazoa</taxon>
        <taxon>Ecdysozoa</taxon>
        <taxon>Nematoda</taxon>
        <taxon>Chromadorea</taxon>
        <taxon>Rhabditida</taxon>
        <taxon>Rhabditina</taxon>
        <taxon>Rhabditomorpha</taxon>
        <taxon>Strongyloidea</taxon>
        <taxon>Strongylidae</taxon>
        <taxon>Cylicostephanus</taxon>
    </lineage>
</organism>
<sequence length="291" mass="33421">MSLFDLQPYVPETASFSKENLCRNHRKATQRYHKLKKCVDIVYKTLYDPAGIVSKVNPRTLLDHGNGFETVVFEGVAIPEHVARKPLSPIAYLDEGSDVQETYWTSESDFELTEAETPDRRVDDFIPSTASDHESWALELLPMRGEKIPFSNNEITELVPALKLNTYGLCSIKWFTPLRVCISNLPNSRNVFAIFFELRSDSQILRIRINTNTQYPPYAGRNSLVQMLKKMRDFDTLFDSLMDFIWRTWKWKTNDGNSIVENLENFLPAVNSSLVAVVVSINVYSPFTHIV</sequence>
<evidence type="ECO:0000313" key="1">
    <source>
        <dbReference type="EMBL" id="VDK45000.1"/>
    </source>
</evidence>
<dbReference type="AlphaFoldDB" id="A0A3P6QMQ0"/>
<accession>A0A3P6QMQ0</accession>
<name>A0A3P6QMQ0_CYLGO</name>
<reference evidence="1 2" key="1">
    <citation type="submission" date="2018-11" db="EMBL/GenBank/DDBJ databases">
        <authorList>
            <consortium name="Pathogen Informatics"/>
        </authorList>
    </citation>
    <scope>NUCLEOTIDE SEQUENCE [LARGE SCALE GENOMIC DNA]</scope>
</reference>
<keyword evidence="2" id="KW-1185">Reference proteome</keyword>
<dbReference type="Proteomes" id="UP000271889">
    <property type="component" value="Unassembled WGS sequence"/>
</dbReference>
<gene>
    <name evidence="1" type="ORF">CGOC_LOCUS431</name>
</gene>